<protein>
    <recommendedName>
        <fullName evidence="4">Cobalt transport protein</fullName>
    </recommendedName>
</protein>
<organism evidence="2 3">
    <name type="scientific">Cloacimonas acidaminovorans (strain Evry)</name>
    <dbReference type="NCBI Taxonomy" id="459349"/>
    <lineage>
        <taxon>Bacteria</taxon>
        <taxon>Pseudomonadati</taxon>
        <taxon>Candidatus Cloacimonadota</taxon>
        <taxon>Candidatus Cloacimonadia</taxon>
        <taxon>Candidatus Cloacimonadales</taxon>
        <taxon>Candidatus Cloacimonadaceae</taxon>
        <taxon>Candidatus Cloacimonas</taxon>
    </lineage>
</organism>
<keyword evidence="1" id="KW-0812">Transmembrane</keyword>
<gene>
    <name evidence="2" type="ordered locus">CLOAM0945</name>
</gene>
<evidence type="ECO:0000313" key="3">
    <source>
        <dbReference type="Proteomes" id="UP000002019"/>
    </source>
</evidence>
<dbReference type="HOGENOM" id="CLU_1438765_0_0_0"/>
<name>B0VHK2_CLOAI</name>
<keyword evidence="3" id="KW-1185">Reference proteome</keyword>
<dbReference type="STRING" id="459349.CLOAM0945"/>
<feature type="transmembrane region" description="Helical" evidence="1">
    <location>
        <begin position="44"/>
        <end position="64"/>
    </location>
</feature>
<sequence length="188" mass="22053">MFFVFFCLIYLENIPVQLVVLGVVLLLSAWTFKLKGLLKKLYHFLPFILLLFGVYFIFALFQIGQNKDYWIHYGITRTTLLISSLMFIQVLITWLKIDTFLDFPLGIEKLKYIILGKMLYKIAFSSYSELCLFVDSIPAEQAGKITLKKKFRKRLIVLLALITYVINEATLKGEMIDERIWHCHQVPK</sequence>
<keyword evidence="1" id="KW-0472">Membrane</keyword>
<proteinExistence type="predicted"/>
<reference evidence="2 3" key="1">
    <citation type="journal article" date="2008" name="J. Bacteriol.">
        <title>'Candidatus Cloacamonas acidaminovorans': genome sequence reconstruction provides a first glimpse of a new bacterial division.</title>
        <authorList>
            <person name="Pelletier E."/>
            <person name="Kreimeyer A."/>
            <person name="Bocs S."/>
            <person name="Rouy Z."/>
            <person name="Gyapay G."/>
            <person name="Chouari R."/>
            <person name="Riviere D."/>
            <person name="Ganesan A."/>
            <person name="Daegelen P."/>
            <person name="Sghir A."/>
            <person name="Cohen G.N."/>
            <person name="Medigue C."/>
            <person name="Weissenbach J."/>
            <person name="Le Paslier D."/>
        </authorList>
    </citation>
    <scope>NUCLEOTIDE SEQUENCE [LARGE SCALE GENOMIC DNA]</scope>
    <source>
        <strain evidence="3">Evry</strain>
    </source>
</reference>
<feature type="transmembrane region" description="Helical" evidence="1">
    <location>
        <begin position="14"/>
        <end position="32"/>
    </location>
</feature>
<dbReference type="AlphaFoldDB" id="B0VHK2"/>
<dbReference type="EMBL" id="CU466930">
    <property type="protein sequence ID" value="CAO80817.1"/>
    <property type="molecule type" value="Genomic_DNA"/>
</dbReference>
<dbReference type="Proteomes" id="UP000002019">
    <property type="component" value="Chromosome"/>
</dbReference>
<feature type="transmembrane region" description="Helical" evidence="1">
    <location>
        <begin position="70"/>
        <end position="95"/>
    </location>
</feature>
<evidence type="ECO:0000313" key="2">
    <source>
        <dbReference type="EMBL" id="CAO80817.1"/>
    </source>
</evidence>
<dbReference type="KEGG" id="caci:CLOAM0945"/>
<evidence type="ECO:0008006" key="4">
    <source>
        <dbReference type="Google" id="ProtNLM"/>
    </source>
</evidence>
<keyword evidence="1" id="KW-1133">Transmembrane helix</keyword>
<evidence type="ECO:0000256" key="1">
    <source>
        <dbReference type="SAM" id="Phobius"/>
    </source>
</evidence>
<accession>B0VHK2</accession>
<feature type="transmembrane region" description="Helical" evidence="1">
    <location>
        <begin position="155"/>
        <end position="171"/>
    </location>
</feature>